<feature type="compositionally biased region" description="Polar residues" evidence="16">
    <location>
        <begin position="367"/>
        <end position="385"/>
    </location>
</feature>
<dbReference type="OrthoDB" id="5974330at2759"/>
<evidence type="ECO:0000256" key="9">
    <source>
        <dbReference type="ARBA" id="ARBA00023159"/>
    </source>
</evidence>
<keyword evidence="11" id="KW-0539">Nucleus</keyword>
<dbReference type="InterPro" id="IPR024874">
    <property type="entry name" value="Transcription_factor_Maf_fam"/>
</dbReference>
<keyword evidence="10" id="KW-0804">Transcription</keyword>
<organism evidence="18 19">
    <name type="scientific">Candidula unifasciata</name>
    <dbReference type="NCBI Taxonomy" id="100452"/>
    <lineage>
        <taxon>Eukaryota</taxon>
        <taxon>Metazoa</taxon>
        <taxon>Spiralia</taxon>
        <taxon>Lophotrochozoa</taxon>
        <taxon>Mollusca</taxon>
        <taxon>Gastropoda</taxon>
        <taxon>Heterobranchia</taxon>
        <taxon>Euthyneura</taxon>
        <taxon>Panpulmonata</taxon>
        <taxon>Eupulmonata</taxon>
        <taxon>Stylommatophora</taxon>
        <taxon>Helicina</taxon>
        <taxon>Helicoidea</taxon>
        <taxon>Geomitridae</taxon>
        <taxon>Candidula</taxon>
    </lineage>
</organism>
<evidence type="ECO:0000256" key="6">
    <source>
        <dbReference type="ARBA" id="ARBA00022843"/>
    </source>
</evidence>
<gene>
    <name evidence="18" type="ORF">CUNI_LOCUS8161</name>
</gene>
<dbReference type="SUPFAM" id="SSF47454">
    <property type="entry name" value="A DNA-binding domain in eukaryotic transcription factors"/>
    <property type="match status" value="1"/>
</dbReference>
<accession>A0A8S3YZL7</accession>
<feature type="region of interest" description="Disordered" evidence="16">
    <location>
        <begin position="166"/>
        <end position="193"/>
    </location>
</feature>
<dbReference type="Pfam" id="PF03131">
    <property type="entry name" value="bZIP_Maf"/>
    <property type="match status" value="1"/>
</dbReference>
<comment type="caution">
    <text evidence="18">The sequence shown here is derived from an EMBL/GenBank/DDBJ whole genome shotgun (WGS) entry which is preliminary data.</text>
</comment>
<evidence type="ECO:0000256" key="7">
    <source>
        <dbReference type="ARBA" id="ARBA00023015"/>
    </source>
</evidence>
<dbReference type="PANTHER" id="PTHR10129:SF44">
    <property type="entry name" value="TRAFFIC JAM, ISOFORM C"/>
    <property type="match status" value="1"/>
</dbReference>
<evidence type="ECO:0000256" key="1">
    <source>
        <dbReference type="ARBA" id="ARBA00004123"/>
    </source>
</evidence>
<evidence type="ECO:0000256" key="3">
    <source>
        <dbReference type="ARBA" id="ARBA00022473"/>
    </source>
</evidence>
<dbReference type="FunFam" id="1.20.5.170:FF:000071">
    <property type="entry name" value="Neural retina-specific leucine zipper protein"/>
    <property type="match status" value="1"/>
</dbReference>
<dbReference type="GO" id="GO:0005737">
    <property type="term" value="C:cytoplasm"/>
    <property type="evidence" value="ECO:0007669"/>
    <property type="project" value="UniProtKB-SubCell"/>
</dbReference>
<dbReference type="AlphaFoldDB" id="A0A8S3YZL7"/>
<dbReference type="PANTHER" id="PTHR10129">
    <property type="entry name" value="TRANSCRIPTION FACTOR MAF"/>
    <property type="match status" value="1"/>
</dbReference>
<evidence type="ECO:0000256" key="5">
    <source>
        <dbReference type="ARBA" id="ARBA00022499"/>
    </source>
</evidence>
<evidence type="ECO:0000256" key="14">
    <source>
        <dbReference type="ARBA" id="ARBA00071773"/>
    </source>
</evidence>
<keyword evidence="6" id="KW-0832">Ubl conjugation</keyword>
<feature type="region of interest" description="Disordered" evidence="16">
    <location>
        <begin position="214"/>
        <end position="243"/>
    </location>
</feature>
<feature type="coiled-coil region" evidence="15">
    <location>
        <begin position="293"/>
        <end position="327"/>
    </location>
</feature>
<dbReference type="GO" id="GO:0045944">
    <property type="term" value="P:positive regulation of transcription by RNA polymerase II"/>
    <property type="evidence" value="ECO:0007669"/>
    <property type="project" value="UniProtKB-ARBA"/>
</dbReference>
<dbReference type="Proteomes" id="UP000678393">
    <property type="component" value="Unassembled WGS sequence"/>
</dbReference>
<dbReference type="CDD" id="cd14718">
    <property type="entry name" value="bZIP_Maf_large"/>
    <property type="match status" value="1"/>
</dbReference>
<keyword evidence="15" id="KW-0175">Coiled coil</keyword>
<keyword evidence="9" id="KW-0010">Activator</keyword>
<keyword evidence="4" id="KW-0963">Cytoplasm</keyword>
<comment type="subunit">
    <text evidence="13">Interacts with FIZ1; this interaction represses transactivation. Interacts (via the leucine-zipper domain) with CRX.</text>
</comment>
<evidence type="ECO:0000256" key="13">
    <source>
        <dbReference type="ARBA" id="ARBA00066263"/>
    </source>
</evidence>
<dbReference type="InterPro" id="IPR008917">
    <property type="entry name" value="TF_DNA-bd_sf"/>
</dbReference>
<dbReference type="InterPro" id="IPR004827">
    <property type="entry name" value="bZIP"/>
</dbReference>
<evidence type="ECO:0000256" key="11">
    <source>
        <dbReference type="ARBA" id="ARBA00023242"/>
    </source>
</evidence>
<dbReference type="GO" id="GO:0005634">
    <property type="term" value="C:nucleus"/>
    <property type="evidence" value="ECO:0007669"/>
    <property type="project" value="UniProtKB-SubCell"/>
</dbReference>
<comment type="subcellular location">
    <subcellularLocation>
        <location evidence="2">Cytoplasm</location>
    </subcellularLocation>
    <subcellularLocation>
        <location evidence="1">Nucleus</location>
    </subcellularLocation>
</comment>
<keyword evidence="3" id="KW-0217">Developmental protein</keyword>
<protein>
    <recommendedName>
        <fullName evidence="14">Neural retina-specific leucine zipper protein</fullName>
    </recommendedName>
</protein>
<sequence length="385" mass="42469">MDELAESYIDSFELFMEGHDLQQLQSSVVKSELEMCCNNSSSSSAASSPGPCSDARVTNQVIMPLQEPDSPTLTAVTGSVGNFSSGHSSPTLPVPTSPAPILPPSQTSLPSPTRSLSSFGSTFGDRGYFEDWFLKLGSQCSSEGGTSLVSSQDVKPSLDDILRSLEPTKVHNPVSPSIKSEPQDITCRGNNEFDLDYDDDTELDVDDSKSVASSSFASFQTSRRSSTRSPGPPLSPESSVIDDDDLVSLPVRELNRRLQGCPKNEVQRLKQKRRTLKNRGYAQNCRSKRMQQKSELEITNKSLLQKIADLKRQLHASMRERDFYRQRCHLLKTELVRASHTSLASLQKEPDVAEFLAKLSQDDRSCFTDSSNSKAARNTSENFLI</sequence>
<evidence type="ECO:0000256" key="15">
    <source>
        <dbReference type="SAM" id="Coils"/>
    </source>
</evidence>
<evidence type="ECO:0000256" key="2">
    <source>
        <dbReference type="ARBA" id="ARBA00004496"/>
    </source>
</evidence>
<dbReference type="EMBL" id="CAJHNH020001329">
    <property type="protein sequence ID" value="CAG5122603.1"/>
    <property type="molecule type" value="Genomic_DNA"/>
</dbReference>
<proteinExistence type="predicted"/>
<dbReference type="InterPro" id="IPR046347">
    <property type="entry name" value="bZIP_sf"/>
</dbReference>
<evidence type="ECO:0000313" key="19">
    <source>
        <dbReference type="Proteomes" id="UP000678393"/>
    </source>
</evidence>
<evidence type="ECO:0000256" key="10">
    <source>
        <dbReference type="ARBA" id="ARBA00023163"/>
    </source>
</evidence>
<dbReference type="InterPro" id="IPR004826">
    <property type="entry name" value="bZIP_Maf"/>
</dbReference>
<dbReference type="GO" id="GO:0000978">
    <property type="term" value="F:RNA polymerase II cis-regulatory region sequence-specific DNA binding"/>
    <property type="evidence" value="ECO:0007669"/>
    <property type="project" value="TreeGrafter"/>
</dbReference>
<reference evidence="18" key="1">
    <citation type="submission" date="2021-04" db="EMBL/GenBank/DDBJ databases">
        <authorList>
            <consortium name="Molecular Ecology Group"/>
        </authorList>
    </citation>
    <scope>NUCLEOTIDE SEQUENCE</scope>
</reference>
<keyword evidence="19" id="KW-1185">Reference proteome</keyword>
<dbReference type="Gene3D" id="1.20.5.170">
    <property type="match status" value="1"/>
</dbReference>
<feature type="region of interest" description="Disordered" evidence="16">
    <location>
        <begin position="364"/>
        <end position="385"/>
    </location>
</feature>
<evidence type="ECO:0000256" key="12">
    <source>
        <dbReference type="ARBA" id="ARBA00055281"/>
    </source>
</evidence>
<dbReference type="SMART" id="SM00338">
    <property type="entry name" value="BRLZ"/>
    <property type="match status" value="1"/>
</dbReference>
<evidence type="ECO:0000313" key="18">
    <source>
        <dbReference type="EMBL" id="CAG5122603.1"/>
    </source>
</evidence>
<evidence type="ECO:0000256" key="8">
    <source>
        <dbReference type="ARBA" id="ARBA00023125"/>
    </source>
</evidence>
<feature type="domain" description="BZIP" evidence="17">
    <location>
        <begin position="266"/>
        <end position="330"/>
    </location>
</feature>
<dbReference type="GO" id="GO:0000981">
    <property type="term" value="F:DNA-binding transcription factor activity, RNA polymerase II-specific"/>
    <property type="evidence" value="ECO:0007669"/>
    <property type="project" value="TreeGrafter"/>
</dbReference>
<dbReference type="SUPFAM" id="SSF57959">
    <property type="entry name" value="Leucine zipper domain"/>
    <property type="match status" value="1"/>
</dbReference>
<evidence type="ECO:0000256" key="4">
    <source>
        <dbReference type="ARBA" id="ARBA00022490"/>
    </source>
</evidence>
<evidence type="ECO:0000259" key="17">
    <source>
        <dbReference type="SMART" id="SM00338"/>
    </source>
</evidence>
<evidence type="ECO:0000256" key="16">
    <source>
        <dbReference type="SAM" id="MobiDB-lite"/>
    </source>
</evidence>
<keyword evidence="7" id="KW-0805">Transcription regulation</keyword>
<feature type="compositionally biased region" description="Low complexity" evidence="16">
    <location>
        <begin position="214"/>
        <end position="229"/>
    </location>
</feature>
<keyword evidence="8" id="KW-0238">DNA-binding</keyword>
<name>A0A8S3YZL7_9EUPU</name>
<comment type="function">
    <text evidence="12">Acts as a transcriptional activator which regulates the expression of several rod-specific genes, including RHO and PDE6B. Also functions as a transcriptional coactivator, stimulating transcription mediated by the transcription factor CRX and NR2E3. Binds to the rhodopsin promoter in a sequence-specific manner.</text>
</comment>
<keyword evidence="5" id="KW-1017">Isopeptide bond</keyword>